<organism evidence="2 3">
    <name type="scientific">Parascedosporium putredinis</name>
    <dbReference type="NCBI Taxonomy" id="1442378"/>
    <lineage>
        <taxon>Eukaryota</taxon>
        <taxon>Fungi</taxon>
        <taxon>Dikarya</taxon>
        <taxon>Ascomycota</taxon>
        <taxon>Pezizomycotina</taxon>
        <taxon>Sordariomycetes</taxon>
        <taxon>Hypocreomycetidae</taxon>
        <taxon>Microascales</taxon>
        <taxon>Microascaceae</taxon>
        <taxon>Parascedosporium</taxon>
    </lineage>
</organism>
<accession>A0A9P1H0X4</accession>
<evidence type="ECO:0000256" key="1">
    <source>
        <dbReference type="SAM" id="SignalP"/>
    </source>
</evidence>
<protein>
    <submittedName>
        <fullName evidence="2">Uncharacterized protein</fullName>
    </submittedName>
</protein>
<evidence type="ECO:0000313" key="2">
    <source>
        <dbReference type="EMBL" id="CAI4213567.1"/>
    </source>
</evidence>
<dbReference type="Proteomes" id="UP000838763">
    <property type="component" value="Unassembled WGS sequence"/>
</dbReference>
<keyword evidence="1" id="KW-0732">Signal</keyword>
<keyword evidence="3" id="KW-1185">Reference proteome</keyword>
<dbReference type="OrthoDB" id="10604303at2759"/>
<feature type="signal peptide" evidence="1">
    <location>
        <begin position="1"/>
        <end position="18"/>
    </location>
</feature>
<reference evidence="2" key="1">
    <citation type="submission" date="2022-11" db="EMBL/GenBank/DDBJ databases">
        <authorList>
            <person name="Scott C."/>
            <person name="Bruce N."/>
        </authorList>
    </citation>
    <scope>NUCLEOTIDE SEQUENCE</scope>
</reference>
<sequence>MLPQTALSLASVLALSAALPQLPVKCPHEKACYIDDGTNPDGNTFVDASDSAVNFGSVHPNEVFEQLLSQCSTVGCSGAKVIVERTAVVEGGHLKDYSVTLSAEGSFNPTKRATRETMVELLKIIGREATEVTEDIYEDPCGTLFCEQKRRPQHHLSQTIHIATLGDDGDDAFLNIYAQVGPTSDGFCSKILWAGNSIGGAISGVTRIESL</sequence>
<dbReference type="EMBL" id="CALLCH030000008">
    <property type="protein sequence ID" value="CAI4213567.1"/>
    <property type="molecule type" value="Genomic_DNA"/>
</dbReference>
<gene>
    <name evidence="2" type="ORF">PPNO1_LOCUS3313</name>
</gene>
<proteinExistence type="predicted"/>
<feature type="chain" id="PRO_5040304100" evidence="1">
    <location>
        <begin position="19"/>
        <end position="211"/>
    </location>
</feature>
<dbReference type="AlphaFoldDB" id="A0A9P1H0X4"/>
<evidence type="ECO:0000313" key="3">
    <source>
        <dbReference type="Proteomes" id="UP000838763"/>
    </source>
</evidence>
<name>A0A9P1H0X4_9PEZI</name>
<comment type="caution">
    <text evidence="2">The sequence shown here is derived from an EMBL/GenBank/DDBJ whole genome shotgun (WGS) entry which is preliminary data.</text>
</comment>